<dbReference type="Proteomes" id="UP000176700">
    <property type="component" value="Unassembled WGS sequence"/>
</dbReference>
<dbReference type="AlphaFoldDB" id="A0A1G2FXW9"/>
<sequence>MIPTHPTFLASGQGVEGARGRKRLAPASKNRGQPRRLLVQSRAKQNTLFFLEEFFGGARKSEIVKSILLGGER</sequence>
<proteinExistence type="predicted"/>
<organism evidence="2 3">
    <name type="scientific">Candidatus Ryanbacteria bacterium RIFCSPHIGHO2_01_45_13</name>
    <dbReference type="NCBI Taxonomy" id="1802112"/>
    <lineage>
        <taxon>Bacteria</taxon>
        <taxon>Candidatus Ryaniibacteriota</taxon>
    </lineage>
</organism>
<accession>A0A1G2FXW9</accession>
<dbReference type="EMBL" id="MHNI01000012">
    <property type="protein sequence ID" value="OGZ42909.1"/>
    <property type="molecule type" value="Genomic_DNA"/>
</dbReference>
<protein>
    <submittedName>
        <fullName evidence="2">Uncharacterized protein</fullName>
    </submittedName>
</protein>
<reference evidence="2 3" key="1">
    <citation type="journal article" date="2016" name="Nat. Commun.">
        <title>Thousands of microbial genomes shed light on interconnected biogeochemical processes in an aquifer system.</title>
        <authorList>
            <person name="Anantharaman K."/>
            <person name="Brown C.T."/>
            <person name="Hug L.A."/>
            <person name="Sharon I."/>
            <person name="Castelle C.J."/>
            <person name="Probst A.J."/>
            <person name="Thomas B.C."/>
            <person name="Singh A."/>
            <person name="Wilkins M.J."/>
            <person name="Karaoz U."/>
            <person name="Brodie E.L."/>
            <person name="Williams K.H."/>
            <person name="Hubbard S.S."/>
            <person name="Banfield J.F."/>
        </authorList>
    </citation>
    <scope>NUCLEOTIDE SEQUENCE [LARGE SCALE GENOMIC DNA]</scope>
</reference>
<comment type="caution">
    <text evidence="2">The sequence shown here is derived from an EMBL/GenBank/DDBJ whole genome shotgun (WGS) entry which is preliminary data.</text>
</comment>
<name>A0A1G2FXW9_9BACT</name>
<evidence type="ECO:0000313" key="2">
    <source>
        <dbReference type="EMBL" id="OGZ42909.1"/>
    </source>
</evidence>
<feature type="region of interest" description="Disordered" evidence="1">
    <location>
        <begin position="1"/>
        <end position="37"/>
    </location>
</feature>
<gene>
    <name evidence="2" type="ORF">A2W41_02215</name>
</gene>
<evidence type="ECO:0000256" key="1">
    <source>
        <dbReference type="SAM" id="MobiDB-lite"/>
    </source>
</evidence>
<evidence type="ECO:0000313" key="3">
    <source>
        <dbReference type="Proteomes" id="UP000176700"/>
    </source>
</evidence>